<proteinExistence type="predicted"/>
<dbReference type="AlphaFoldDB" id="A0AAV5RDJ0"/>
<evidence type="ECO:0008006" key="3">
    <source>
        <dbReference type="Google" id="ProtNLM"/>
    </source>
</evidence>
<name>A0AAV5RDJ0_PICKL</name>
<evidence type="ECO:0000313" key="1">
    <source>
        <dbReference type="EMBL" id="GMM48671.1"/>
    </source>
</evidence>
<comment type="caution">
    <text evidence="1">The sequence shown here is derived from an EMBL/GenBank/DDBJ whole genome shotgun (WGS) entry which is preliminary data.</text>
</comment>
<protein>
    <recommendedName>
        <fullName evidence="3">Tubulin-specific chaperone A</fullName>
    </recommendedName>
</protein>
<reference evidence="1 2" key="1">
    <citation type="journal article" date="2023" name="Elife">
        <title>Identification of key yeast species and microbe-microbe interactions impacting larval growth of Drosophila in the wild.</title>
        <authorList>
            <person name="Mure A."/>
            <person name="Sugiura Y."/>
            <person name="Maeda R."/>
            <person name="Honda K."/>
            <person name="Sakurai N."/>
            <person name="Takahashi Y."/>
            <person name="Watada M."/>
            <person name="Katoh T."/>
            <person name="Gotoh A."/>
            <person name="Gotoh Y."/>
            <person name="Taniguchi I."/>
            <person name="Nakamura K."/>
            <person name="Hayashi T."/>
            <person name="Katayama T."/>
            <person name="Uemura T."/>
            <person name="Hattori Y."/>
        </authorList>
    </citation>
    <scope>NUCLEOTIDE SEQUENCE [LARGE SCALE GENOMIC DNA]</scope>
    <source>
        <strain evidence="1 2">PK-24</strain>
    </source>
</reference>
<sequence length="120" mass="13983">MNMTPTDQEIKITALKVMLRERERIVQDQQARSEELIKMKEKIDNWKLESSQEPELSQFREEEIYKTEKTVFEDTEEVIKVAGIQIQEVLKDVESSLEGAADEEVIKLIEEAKALDVKET</sequence>
<accession>A0AAV5RDJ0</accession>
<dbReference type="EMBL" id="BTGB01000009">
    <property type="protein sequence ID" value="GMM48671.1"/>
    <property type="molecule type" value="Genomic_DNA"/>
</dbReference>
<dbReference type="Proteomes" id="UP001378960">
    <property type="component" value="Unassembled WGS sequence"/>
</dbReference>
<keyword evidence="2" id="KW-1185">Reference proteome</keyword>
<evidence type="ECO:0000313" key="2">
    <source>
        <dbReference type="Proteomes" id="UP001378960"/>
    </source>
</evidence>
<gene>
    <name evidence="1" type="ORF">DAPK24_052690</name>
</gene>
<organism evidence="1 2">
    <name type="scientific">Pichia kluyveri</name>
    <name type="common">Yeast</name>
    <dbReference type="NCBI Taxonomy" id="36015"/>
    <lineage>
        <taxon>Eukaryota</taxon>
        <taxon>Fungi</taxon>
        <taxon>Dikarya</taxon>
        <taxon>Ascomycota</taxon>
        <taxon>Saccharomycotina</taxon>
        <taxon>Pichiomycetes</taxon>
        <taxon>Pichiales</taxon>
        <taxon>Pichiaceae</taxon>
        <taxon>Pichia</taxon>
    </lineage>
</organism>